<dbReference type="InParanoid" id="A0A0H2RCP8"/>
<accession>A0A0H2RCP8</accession>
<organism evidence="1 2">
    <name type="scientific">Schizopora paradoxa</name>
    <dbReference type="NCBI Taxonomy" id="27342"/>
    <lineage>
        <taxon>Eukaryota</taxon>
        <taxon>Fungi</taxon>
        <taxon>Dikarya</taxon>
        <taxon>Basidiomycota</taxon>
        <taxon>Agaricomycotina</taxon>
        <taxon>Agaricomycetes</taxon>
        <taxon>Hymenochaetales</taxon>
        <taxon>Schizoporaceae</taxon>
        <taxon>Schizopora</taxon>
    </lineage>
</organism>
<proteinExistence type="predicted"/>
<dbReference type="OrthoDB" id="2745518at2759"/>
<evidence type="ECO:0000313" key="2">
    <source>
        <dbReference type="Proteomes" id="UP000053477"/>
    </source>
</evidence>
<dbReference type="Proteomes" id="UP000053477">
    <property type="component" value="Unassembled WGS sequence"/>
</dbReference>
<sequence length="312" mass="35323">MTIVSTTSSLECLPLDVRDRLLTTLPSFASLRAAVLSCTALYEAYSFRKHSIFNAVVENEAGPALLEALAVSRATKDLDVYSKEDEINDKFADKEGPYWRNEVSVGDAYEVGIIAQVASELEDLFSFRYKDRSRTDSSFSYAESCVFRRALYHNWILSLLSRASTPEDEVIDDDDFIDENTCSLFVRVLSDLDDKSLSQLYQVLLFLDEVFVRSSSRQSYNSKIGKVHLASIPLRTRQYAPPKVLIDFKEQSLFNDLGYDTRATEAVAMGFDSIIRKREVPRIFEEILGRQAILEGVSGGYVDECEPFTRQL</sequence>
<name>A0A0H2RCP8_9AGAM</name>
<reference evidence="1 2" key="1">
    <citation type="submission" date="2015-04" db="EMBL/GenBank/DDBJ databases">
        <title>Complete genome sequence of Schizopora paradoxa KUC8140, a cosmopolitan wood degrader in East Asia.</title>
        <authorList>
            <consortium name="DOE Joint Genome Institute"/>
            <person name="Min B."/>
            <person name="Park H."/>
            <person name="Jang Y."/>
            <person name="Kim J.-J."/>
            <person name="Kim K.H."/>
            <person name="Pangilinan J."/>
            <person name="Lipzen A."/>
            <person name="Riley R."/>
            <person name="Grigoriev I.V."/>
            <person name="Spatafora J.W."/>
            <person name="Choi I.-G."/>
        </authorList>
    </citation>
    <scope>NUCLEOTIDE SEQUENCE [LARGE SCALE GENOMIC DNA]</scope>
    <source>
        <strain evidence="1 2">KUC8140</strain>
    </source>
</reference>
<dbReference type="STRING" id="27342.A0A0H2RCP8"/>
<dbReference type="EMBL" id="KQ086052">
    <property type="protein sequence ID" value="KLO09564.1"/>
    <property type="molecule type" value="Genomic_DNA"/>
</dbReference>
<protein>
    <submittedName>
        <fullName evidence="1">Uncharacterized protein</fullName>
    </submittedName>
</protein>
<evidence type="ECO:0000313" key="1">
    <source>
        <dbReference type="EMBL" id="KLO09564.1"/>
    </source>
</evidence>
<gene>
    <name evidence="1" type="ORF">SCHPADRAFT_561126</name>
</gene>
<keyword evidence="2" id="KW-1185">Reference proteome</keyword>
<dbReference type="AlphaFoldDB" id="A0A0H2RCP8"/>